<accession>N6WTE4</accession>
<dbReference type="Proteomes" id="UP000013165">
    <property type="component" value="Unassembled WGS sequence"/>
</dbReference>
<evidence type="ECO:0000256" key="1">
    <source>
        <dbReference type="ARBA" id="ARBA00004613"/>
    </source>
</evidence>
<dbReference type="Pfam" id="PF01522">
    <property type="entry name" value="Polysacc_deac_1"/>
    <property type="match status" value="2"/>
</dbReference>
<comment type="caution">
    <text evidence="4">The sequence shown here is derived from an EMBL/GenBank/DDBJ whole genome shotgun (WGS) entry which is preliminary data.</text>
</comment>
<dbReference type="OrthoDB" id="9814639at2"/>
<dbReference type="GO" id="GO:0016810">
    <property type="term" value="F:hydrolase activity, acting on carbon-nitrogen (but not peptide) bonds"/>
    <property type="evidence" value="ECO:0007669"/>
    <property type="project" value="InterPro"/>
</dbReference>
<reference evidence="4 5" key="1">
    <citation type="journal article" date="2013" name="Genome Announc.">
        <title>Genome Sequence of the Polycyclic Aromatic Hydrocarbon-Degrading Bacterium Strain Marinobacter nanhaiticus D15-8WT.</title>
        <authorList>
            <person name="Cui Z."/>
            <person name="Gao W."/>
            <person name="Li Q."/>
            <person name="Xu G."/>
            <person name="Zheng L."/>
        </authorList>
    </citation>
    <scope>NUCLEOTIDE SEQUENCE [LARGE SCALE GENOMIC DNA]</scope>
    <source>
        <strain evidence="4 5">D15-8W</strain>
    </source>
</reference>
<dbReference type="HOGENOM" id="CLU_030024_1_2_6"/>
<proteinExistence type="predicted"/>
<dbReference type="PATRIC" id="fig|626887.3.peg.4581"/>
<dbReference type="InterPro" id="IPR011330">
    <property type="entry name" value="Glyco_hydro/deAcase_b/a-brl"/>
</dbReference>
<dbReference type="EMBL" id="APLQ01000014">
    <property type="protein sequence ID" value="ENO14292.2"/>
    <property type="molecule type" value="Genomic_DNA"/>
</dbReference>
<dbReference type="PROSITE" id="PS51677">
    <property type="entry name" value="NODB"/>
    <property type="match status" value="1"/>
</dbReference>
<sequence>MVISPDSLNRHLTLMKSLGATFVALDQWLDKAQQGADLPRLAVAVTFDDGWQDNYQHAYPILKQHAVPATIFLVSRRINTDWQFWPEQVLNLLVNHADLLEHPALTWLSKEVDACGYKRQSALSIEQADAVIARLKSFTDEQIEGPLQEAREAIPALAELPRSRHLLNDQEMQEMQASGLVTYGAHTQHHYRLNRLSDSEQLRREIVVCQEDLKAKGLNTLPVFCYPNGDISQKGEELVKEHYRAACTTARGWNHSPAQPYGLRRFNFHDGNGGNALTFLATMGRPA</sequence>
<dbReference type="InterPro" id="IPR051398">
    <property type="entry name" value="Polysacch_Deacetylase"/>
</dbReference>
<feature type="domain" description="NodB homology" evidence="3">
    <location>
        <begin position="41"/>
        <end position="287"/>
    </location>
</feature>
<comment type="subcellular location">
    <subcellularLocation>
        <location evidence="1">Secreted</location>
    </subcellularLocation>
</comment>
<dbReference type="Gene3D" id="3.20.20.370">
    <property type="entry name" value="Glycoside hydrolase/deacetylase"/>
    <property type="match status" value="1"/>
</dbReference>
<dbReference type="SUPFAM" id="SSF88713">
    <property type="entry name" value="Glycoside hydrolase/deacetylase"/>
    <property type="match status" value="1"/>
</dbReference>
<dbReference type="GO" id="GO:0005975">
    <property type="term" value="P:carbohydrate metabolic process"/>
    <property type="evidence" value="ECO:0007669"/>
    <property type="project" value="InterPro"/>
</dbReference>
<dbReference type="InterPro" id="IPR002509">
    <property type="entry name" value="NODB_dom"/>
</dbReference>
<evidence type="ECO:0000256" key="2">
    <source>
        <dbReference type="ARBA" id="ARBA00022729"/>
    </source>
</evidence>
<protein>
    <submittedName>
        <fullName evidence="4">Chitin deacetylase</fullName>
    </submittedName>
</protein>
<organism evidence="4 5">
    <name type="scientific">Marinobacter nanhaiticus D15-8W</name>
    <dbReference type="NCBI Taxonomy" id="626887"/>
    <lineage>
        <taxon>Bacteria</taxon>
        <taxon>Pseudomonadati</taxon>
        <taxon>Pseudomonadota</taxon>
        <taxon>Gammaproteobacteria</taxon>
        <taxon>Pseudomonadales</taxon>
        <taxon>Marinobacteraceae</taxon>
        <taxon>Marinobacter</taxon>
    </lineage>
</organism>
<evidence type="ECO:0000259" key="3">
    <source>
        <dbReference type="PROSITE" id="PS51677"/>
    </source>
</evidence>
<dbReference type="STRING" id="626887.J057_22900"/>
<dbReference type="CDD" id="cd10918">
    <property type="entry name" value="CE4_NodB_like_5s_6s"/>
    <property type="match status" value="1"/>
</dbReference>
<keyword evidence="5" id="KW-1185">Reference proteome</keyword>
<dbReference type="PANTHER" id="PTHR34216:SF3">
    <property type="entry name" value="POLY-BETA-1,6-N-ACETYL-D-GLUCOSAMINE N-DEACETYLASE"/>
    <property type="match status" value="1"/>
</dbReference>
<gene>
    <name evidence="4" type="ORF">J057_22900</name>
</gene>
<keyword evidence="2" id="KW-0732">Signal</keyword>
<dbReference type="PANTHER" id="PTHR34216">
    <property type="match status" value="1"/>
</dbReference>
<evidence type="ECO:0000313" key="5">
    <source>
        <dbReference type="Proteomes" id="UP000013165"/>
    </source>
</evidence>
<name>N6WTE4_9GAMM</name>
<dbReference type="AlphaFoldDB" id="N6WTE4"/>
<dbReference type="eggNOG" id="COG0726">
    <property type="taxonomic scope" value="Bacteria"/>
</dbReference>
<dbReference type="GO" id="GO:0005576">
    <property type="term" value="C:extracellular region"/>
    <property type="evidence" value="ECO:0007669"/>
    <property type="project" value="UniProtKB-SubCell"/>
</dbReference>
<evidence type="ECO:0000313" key="4">
    <source>
        <dbReference type="EMBL" id="ENO14292.2"/>
    </source>
</evidence>